<proteinExistence type="inferred from homology"/>
<evidence type="ECO:0000256" key="1">
    <source>
        <dbReference type="ARBA" id="ARBA00005495"/>
    </source>
</evidence>
<dbReference type="Gene3D" id="3.90.1590.10">
    <property type="entry name" value="glutathione-dependent formaldehyde- activating enzyme (gfa)"/>
    <property type="match status" value="1"/>
</dbReference>
<comment type="caution">
    <text evidence="6">The sequence shown here is derived from an EMBL/GenBank/DDBJ whole genome shotgun (WGS) entry which is preliminary data.</text>
</comment>
<evidence type="ECO:0000256" key="4">
    <source>
        <dbReference type="ARBA" id="ARBA00023239"/>
    </source>
</evidence>
<dbReference type="PANTHER" id="PTHR33337">
    <property type="entry name" value="GFA DOMAIN-CONTAINING PROTEIN"/>
    <property type="match status" value="1"/>
</dbReference>
<evidence type="ECO:0000313" key="7">
    <source>
        <dbReference type="Proteomes" id="UP000322077"/>
    </source>
</evidence>
<keyword evidence="3" id="KW-0862">Zinc</keyword>
<feature type="domain" description="CENP-V/GFA" evidence="5">
    <location>
        <begin position="25"/>
        <end position="130"/>
    </location>
</feature>
<keyword evidence="7" id="KW-1185">Reference proteome</keyword>
<evidence type="ECO:0000256" key="2">
    <source>
        <dbReference type="ARBA" id="ARBA00022723"/>
    </source>
</evidence>
<dbReference type="SUPFAM" id="SSF51316">
    <property type="entry name" value="Mss4-like"/>
    <property type="match status" value="1"/>
</dbReference>
<dbReference type="InterPro" id="IPR006913">
    <property type="entry name" value="CENP-V/GFA"/>
</dbReference>
<protein>
    <submittedName>
        <fullName evidence="6">GFA family protein</fullName>
    </submittedName>
</protein>
<dbReference type="PROSITE" id="PS51891">
    <property type="entry name" value="CENP_V_GFA"/>
    <property type="match status" value="1"/>
</dbReference>
<dbReference type="Proteomes" id="UP000322077">
    <property type="component" value="Unassembled WGS sequence"/>
</dbReference>
<comment type="similarity">
    <text evidence="1">Belongs to the Gfa family.</text>
</comment>
<dbReference type="EMBL" id="VTOU01000002">
    <property type="protein sequence ID" value="TZG27892.1"/>
    <property type="molecule type" value="Genomic_DNA"/>
</dbReference>
<sequence>MTIARASPRFTATRKAMEYRAMLTSEGGCLCGKVRYRIGAEPTDAGWCHCRNCQLNSGSPAMAFSNVPVADFAFIAGETLVGRYQSSEIGHRAFCTACGTPLYFKAEEEESLAFSIATLDAPETVTPGYHIYYASHIAWAGAADDLPRYAKLRSDGDPL</sequence>
<keyword evidence="2" id="KW-0479">Metal-binding</keyword>
<gene>
    <name evidence="6" type="ORF">FYJ91_10115</name>
</gene>
<dbReference type="PANTHER" id="PTHR33337:SF40">
    <property type="entry name" value="CENP-V_GFA DOMAIN-CONTAINING PROTEIN-RELATED"/>
    <property type="match status" value="1"/>
</dbReference>
<dbReference type="GO" id="GO:0046872">
    <property type="term" value="F:metal ion binding"/>
    <property type="evidence" value="ECO:0007669"/>
    <property type="project" value="UniProtKB-KW"/>
</dbReference>
<evidence type="ECO:0000313" key="6">
    <source>
        <dbReference type="EMBL" id="TZG27892.1"/>
    </source>
</evidence>
<keyword evidence="4" id="KW-0456">Lyase</keyword>
<reference evidence="6 7" key="1">
    <citation type="submission" date="2019-08" db="EMBL/GenBank/DDBJ databases">
        <authorList>
            <person name="Wang G."/>
            <person name="Xu Z."/>
        </authorList>
    </citation>
    <scope>NUCLEOTIDE SEQUENCE [LARGE SCALE GENOMIC DNA]</scope>
    <source>
        <strain evidence="6 7">ZX</strain>
    </source>
</reference>
<accession>A0A5D9C9R4</accession>
<dbReference type="GO" id="GO:0016846">
    <property type="term" value="F:carbon-sulfur lyase activity"/>
    <property type="evidence" value="ECO:0007669"/>
    <property type="project" value="InterPro"/>
</dbReference>
<evidence type="ECO:0000259" key="5">
    <source>
        <dbReference type="PROSITE" id="PS51891"/>
    </source>
</evidence>
<name>A0A5D9C9R4_9SPHN</name>
<dbReference type="AlphaFoldDB" id="A0A5D9C9R4"/>
<evidence type="ECO:0000256" key="3">
    <source>
        <dbReference type="ARBA" id="ARBA00022833"/>
    </source>
</evidence>
<organism evidence="6 7">
    <name type="scientific">Sphingomonas montanisoli</name>
    <dbReference type="NCBI Taxonomy" id="2606412"/>
    <lineage>
        <taxon>Bacteria</taxon>
        <taxon>Pseudomonadati</taxon>
        <taxon>Pseudomonadota</taxon>
        <taxon>Alphaproteobacteria</taxon>
        <taxon>Sphingomonadales</taxon>
        <taxon>Sphingomonadaceae</taxon>
        <taxon>Sphingomonas</taxon>
    </lineage>
</organism>
<dbReference type="InterPro" id="IPR011057">
    <property type="entry name" value="Mss4-like_sf"/>
</dbReference>
<dbReference type="Pfam" id="PF04828">
    <property type="entry name" value="GFA"/>
    <property type="match status" value="1"/>
</dbReference>